<dbReference type="GO" id="GO:0075713">
    <property type="term" value="P:establishment of integrated proviral latency"/>
    <property type="evidence" value="ECO:0007669"/>
    <property type="project" value="UniProtKB-KW"/>
</dbReference>
<evidence type="ECO:0000256" key="1">
    <source>
        <dbReference type="ARBA" id="ARBA00008857"/>
    </source>
</evidence>
<keyword evidence="8" id="KW-1160">Virus entry into host cell</keyword>
<dbReference type="SUPFAM" id="SSF56349">
    <property type="entry name" value="DNA breaking-rejoining enzymes"/>
    <property type="match status" value="1"/>
</dbReference>
<dbReference type="InterPro" id="IPR044068">
    <property type="entry name" value="CB"/>
</dbReference>
<dbReference type="InterPro" id="IPR050090">
    <property type="entry name" value="Tyrosine_recombinase_XerCD"/>
</dbReference>
<keyword evidence="3" id="KW-0808">Transferase</keyword>
<evidence type="ECO:0000256" key="7">
    <source>
        <dbReference type="ARBA" id="ARBA00023172"/>
    </source>
</evidence>
<keyword evidence="5" id="KW-0229">DNA integration</keyword>
<dbReference type="EMBL" id="BK015051">
    <property type="protein sequence ID" value="DAD88970.1"/>
    <property type="molecule type" value="Genomic_DNA"/>
</dbReference>
<comment type="similarity">
    <text evidence="1">Belongs to the 'phage' integrase family.</text>
</comment>
<dbReference type="InterPro" id="IPR002104">
    <property type="entry name" value="Integrase_catalytic"/>
</dbReference>
<dbReference type="GO" id="GO:0015074">
    <property type="term" value="P:DNA integration"/>
    <property type="evidence" value="ECO:0007669"/>
    <property type="project" value="UniProtKB-KW"/>
</dbReference>
<protein>
    <recommendedName>
        <fullName evidence="2">Integrase</fullName>
    </recommendedName>
</protein>
<dbReference type="InterPro" id="IPR010998">
    <property type="entry name" value="Integrase_recombinase_N"/>
</dbReference>
<organism evidence="12">
    <name type="scientific">Myoviridae sp. ct96L1</name>
    <dbReference type="NCBI Taxonomy" id="2826623"/>
    <lineage>
        <taxon>Viruses</taxon>
        <taxon>Duplodnaviria</taxon>
        <taxon>Heunggongvirae</taxon>
        <taxon>Uroviricota</taxon>
        <taxon>Caudoviricetes</taxon>
    </lineage>
</organism>
<name>A0A8S5N3Y1_9CAUD</name>
<dbReference type="PANTHER" id="PTHR30349">
    <property type="entry name" value="PHAGE INTEGRASE-RELATED"/>
    <property type="match status" value="1"/>
</dbReference>
<dbReference type="PROSITE" id="PS51900">
    <property type="entry name" value="CB"/>
    <property type="match status" value="1"/>
</dbReference>
<sequence>MKDKRLEQLDEFIYDLRFNEKHKKTIVTYKNQLIKFIDWLGEKEINKEILLDYKDYLETLLNSKYKITSLNLNIVVVNKFVRFIGIENCKIKKFKTQMQTSVIDQIYEQEHKRILKWAKKLNKENMYLIIKIFALCGIRVIELKDFTVENVKKGYFKTYNKGKVRDILIRKDLRTEILHYCKSKKIETGLIFHQKNNKDKLIDPSTIWRNCKKIAGAARVNKSKIHPHAWRHLYAIELHRIGTPLTEISDMLGHQSVETTRIYLRTSLETKKSLLEKMYKKEV</sequence>
<dbReference type="GO" id="GO:0006310">
    <property type="term" value="P:DNA recombination"/>
    <property type="evidence" value="ECO:0007669"/>
    <property type="project" value="UniProtKB-KW"/>
</dbReference>
<keyword evidence="6 9" id="KW-0238">DNA-binding</keyword>
<dbReference type="PANTHER" id="PTHR30349:SF89">
    <property type="entry name" value="INTEGRASE_RECOMBINASE"/>
    <property type="match status" value="1"/>
</dbReference>
<evidence type="ECO:0000256" key="3">
    <source>
        <dbReference type="ARBA" id="ARBA00022679"/>
    </source>
</evidence>
<accession>A0A8S5N3Y1</accession>
<dbReference type="GO" id="GO:0003677">
    <property type="term" value="F:DNA binding"/>
    <property type="evidence" value="ECO:0007669"/>
    <property type="project" value="UniProtKB-UniRule"/>
</dbReference>
<keyword evidence="4" id="KW-0378">Hydrolase</keyword>
<feature type="domain" description="Tyr recombinase" evidence="10">
    <location>
        <begin position="101"/>
        <end position="276"/>
    </location>
</feature>
<dbReference type="InterPro" id="IPR004107">
    <property type="entry name" value="Integrase_SAM-like_N"/>
</dbReference>
<evidence type="ECO:0000313" key="12">
    <source>
        <dbReference type="EMBL" id="DAD88970.1"/>
    </source>
</evidence>
<evidence type="ECO:0000256" key="5">
    <source>
        <dbReference type="ARBA" id="ARBA00022908"/>
    </source>
</evidence>
<evidence type="ECO:0000259" key="10">
    <source>
        <dbReference type="PROSITE" id="PS51898"/>
    </source>
</evidence>
<evidence type="ECO:0000256" key="6">
    <source>
        <dbReference type="ARBA" id="ARBA00023125"/>
    </source>
</evidence>
<dbReference type="Pfam" id="PF00589">
    <property type="entry name" value="Phage_integrase"/>
    <property type="match status" value="1"/>
</dbReference>
<dbReference type="GO" id="GO:0016787">
    <property type="term" value="F:hydrolase activity"/>
    <property type="evidence" value="ECO:0007669"/>
    <property type="project" value="UniProtKB-KW"/>
</dbReference>
<evidence type="ECO:0000256" key="2">
    <source>
        <dbReference type="ARBA" id="ARBA00016082"/>
    </source>
</evidence>
<feature type="domain" description="Core-binding (CB)" evidence="11">
    <location>
        <begin position="3"/>
        <end position="85"/>
    </location>
</feature>
<dbReference type="InterPro" id="IPR011010">
    <property type="entry name" value="DNA_brk_join_enz"/>
</dbReference>
<proteinExistence type="inferred from homology"/>
<dbReference type="InterPro" id="IPR013762">
    <property type="entry name" value="Integrase-like_cat_sf"/>
</dbReference>
<dbReference type="Pfam" id="PF02899">
    <property type="entry name" value="Phage_int_SAM_1"/>
    <property type="match status" value="1"/>
</dbReference>
<dbReference type="Gene3D" id="1.10.150.130">
    <property type="match status" value="1"/>
</dbReference>
<dbReference type="Gene3D" id="1.10.443.10">
    <property type="entry name" value="Intergrase catalytic core"/>
    <property type="match status" value="1"/>
</dbReference>
<keyword evidence="8" id="KW-1179">Viral genome integration</keyword>
<evidence type="ECO:0000256" key="9">
    <source>
        <dbReference type="PROSITE-ProRule" id="PRU01248"/>
    </source>
</evidence>
<evidence type="ECO:0000256" key="4">
    <source>
        <dbReference type="ARBA" id="ARBA00022801"/>
    </source>
</evidence>
<reference evidence="12" key="1">
    <citation type="journal article" date="2021" name="Proc. Natl. Acad. Sci. U.S.A.">
        <title>A Catalog of Tens of Thousands of Viruses from Human Metagenomes Reveals Hidden Associations with Chronic Diseases.</title>
        <authorList>
            <person name="Tisza M.J."/>
            <person name="Buck C.B."/>
        </authorList>
    </citation>
    <scope>NUCLEOTIDE SEQUENCE</scope>
    <source>
        <strain evidence="12">Ct96L1</strain>
    </source>
</reference>
<evidence type="ECO:0000259" key="11">
    <source>
        <dbReference type="PROSITE" id="PS51900"/>
    </source>
</evidence>
<evidence type="ECO:0000256" key="8">
    <source>
        <dbReference type="ARBA" id="ARBA00023195"/>
    </source>
</evidence>
<dbReference type="PROSITE" id="PS51898">
    <property type="entry name" value="TYR_RECOMBINASE"/>
    <property type="match status" value="1"/>
</dbReference>
<dbReference type="GO" id="GO:0044826">
    <property type="term" value="P:viral genome integration into host DNA"/>
    <property type="evidence" value="ECO:0007669"/>
    <property type="project" value="UniProtKB-KW"/>
</dbReference>
<keyword evidence="7" id="KW-0233">DNA recombination</keyword>
<dbReference type="GO" id="GO:0016740">
    <property type="term" value="F:transferase activity"/>
    <property type="evidence" value="ECO:0007669"/>
    <property type="project" value="UniProtKB-KW"/>
</dbReference>